<reference evidence="3 4" key="1">
    <citation type="journal article" date="2014" name="Agronomy (Basel)">
        <title>A Draft Genome Sequence for Ensete ventricosum, the Drought-Tolerant Tree Against Hunger.</title>
        <authorList>
            <person name="Harrison J."/>
            <person name="Moore K.A."/>
            <person name="Paszkiewicz K."/>
            <person name="Jones T."/>
            <person name="Grant M."/>
            <person name="Ambacheew D."/>
            <person name="Muzemil S."/>
            <person name="Studholme D.J."/>
        </authorList>
    </citation>
    <scope>NUCLEOTIDE SEQUENCE [LARGE SCALE GENOMIC DNA]</scope>
</reference>
<name>A0A426Y4R7_ENSVE</name>
<protein>
    <recommendedName>
        <fullName evidence="5">Myb-like domain-containing protein</fullName>
    </recommendedName>
</protein>
<sequence>MCRVGWLDAGVEDGPRQAIDHGASPSTTHGFGKHEGEQSNHGMRRVGKERAFPGHKPRRHKRKPQQQHHHLERSRSLVEIVRLERAAGSSKNCIKSEPNSLPSPHATHCPRSPHADDLSHAFPGVGTGLDGASAGSGGSFSVQHQVRALGMSLTGLVSSPTGTSSDEAAKKIRKPYTITKSRESWTEQEHDKFLEALQL</sequence>
<evidence type="ECO:0008006" key="5">
    <source>
        <dbReference type="Google" id="ProtNLM"/>
    </source>
</evidence>
<dbReference type="PANTHER" id="PTHR12802">
    <property type="entry name" value="SWI/SNF COMPLEX-RELATED"/>
    <property type="match status" value="1"/>
</dbReference>
<feature type="compositionally biased region" description="Basic and acidic residues" evidence="2">
    <location>
        <begin position="73"/>
        <end position="85"/>
    </location>
</feature>
<proteinExistence type="predicted"/>
<feature type="compositionally biased region" description="Basic residues" evidence="2">
    <location>
        <begin position="53"/>
        <end position="72"/>
    </location>
</feature>
<keyword evidence="1" id="KW-0539">Nucleus</keyword>
<dbReference type="Proteomes" id="UP000287651">
    <property type="component" value="Unassembled WGS sequence"/>
</dbReference>
<gene>
    <name evidence="3" type="ORF">B296_00040760</name>
</gene>
<evidence type="ECO:0000256" key="1">
    <source>
        <dbReference type="ARBA" id="ARBA00023242"/>
    </source>
</evidence>
<comment type="caution">
    <text evidence="3">The sequence shown here is derived from an EMBL/GenBank/DDBJ whole genome shotgun (WGS) entry which is preliminary data.</text>
</comment>
<dbReference type="AlphaFoldDB" id="A0A426Y4R7"/>
<evidence type="ECO:0000256" key="2">
    <source>
        <dbReference type="SAM" id="MobiDB-lite"/>
    </source>
</evidence>
<feature type="region of interest" description="Disordered" evidence="2">
    <location>
        <begin position="1"/>
        <end position="123"/>
    </location>
</feature>
<dbReference type="EMBL" id="AMZH03014984">
    <property type="protein sequence ID" value="RRT46755.1"/>
    <property type="molecule type" value="Genomic_DNA"/>
</dbReference>
<dbReference type="PANTHER" id="PTHR12802:SF103">
    <property type="entry name" value="PROTEIN REVEILLE 6"/>
    <property type="match status" value="1"/>
</dbReference>
<organism evidence="3 4">
    <name type="scientific">Ensete ventricosum</name>
    <name type="common">Abyssinian banana</name>
    <name type="synonym">Musa ensete</name>
    <dbReference type="NCBI Taxonomy" id="4639"/>
    <lineage>
        <taxon>Eukaryota</taxon>
        <taxon>Viridiplantae</taxon>
        <taxon>Streptophyta</taxon>
        <taxon>Embryophyta</taxon>
        <taxon>Tracheophyta</taxon>
        <taxon>Spermatophyta</taxon>
        <taxon>Magnoliopsida</taxon>
        <taxon>Liliopsida</taxon>
        <taxon>Zingiberales</taxon>
        <taxon>Musaceae</taxon>
        <taxon>Ensete</taxon>
    </lineage>
</organism>
<accession>A0A426Y4R7</accession>
<evidence type="ECO:0000313" key="4">
    <source>
        <dbReference type="Proteomes" id="UP000287651"/>
    </source>
</evidence>
<feature type="compositionally biased region" description="Polar residues" evidence="2">
    <location>
        <begin position="89"/>
        <end position="102"/>
    </location>
</feature>
<evidence type="ECO:0000313" key="3">
    <source>
        <dbReference type="EMBL" id="RRT46755.1"/>
    </source>
</evidence>